<evidence type="ECO:0000313" key="3">
    <source>
        <dbReference type="Proteomes" id="UP001431776"/>
    </source>
</evidence>
<feature type="signal peptide" evidence="1">
    <location>
        <begin position="1"/>
        <end position="23"/>
    </location>
</feature>
<dbReference type="EMBL" id="JASCXX010000027">
    <property type="protein sequence ID" value="MDI6451006.1"/>
    <property type="molecule type" value="Genomic_DNA"/>
</dbReference>
<dbReference type="AlphaFoldDB" id="A0AAW6U616"/>
<evidence type="ECO:0000256" key="1">
    <source>
        <dbReference type="SAM" id="SignalP"/>
    </source>
</evidence>
<proteinExistence type="predicted"/>
<comment type="caution">
    <text evidence="2">The sequence shown here is derived from an EMBL/GenBank/DDBJ whole genome shotgun (WGS) entry which is preliminary data.</text>
</comment>
<gene>
    <name evidence="2" type="ORF">QJ522_18240</name>
</gene>
<protein>
    <submittedName>
        <fullName evidence="2">Uncharacterized protein</fullName>
    </submittedName>
</protein>
<keyword evidence="3" id="KW-1185">Reference proteome</keyword>
<reference evidence="2" key="1">
    <citation type="submission" date="2023-05" db="EMBL/GenBank/DDBJ databases">
        <title>Anaerotaeda fermentans gen. nov., sp. nov., a novel anaerobic planctomycete of the new family within the order Sedimentisphaerales isolated from Taman Peninsula, Russia.</title>
        <authorList>
            <person name="Khomyakova M.A."/>
            <person name="Merkel A.Y."/>
            <person name="Slobodkin A.I."/>
        </authorList>
    </citation>
    <scope>NUCLEOTIDE SEQUENCE</scope>
    <source>
        <strain evidence="2">M17dextr</strain>
    </source>
</reference>
<keyword evidence="1" id="KW-0732">Signal</keyword>
<accession>A0AAW6U616</accession>
<dbReference type="RefSeq" id="WP_349246415.1">
    <property type="nucleotide sequence ID" value="NZ_JASCXX010000027.1"/>
</dbReference>
<dbReference type="Proteomes" id="UP001431776">
    <property type="component" value="Unassembled WGS sequence"/>
</dbReference>
<name>A0AAW6U616_9BACT</name>
<feature type="chain" id="PRO_5043969774" evidence="1">
    <location>
        <begin position="24"/>
        <end position="246"/>
    </location>
</feature>
<sequence length="246" mass="26916">MRKFKAVSCVALVVLGMTGAGWAEEKVSVEVTADFFSKYVWRGQNLTDDWVFQPGVSATYRGLTAGVWGSLDLTDENDQRGEFIEYDWYLDYSGQINDTVGYSIGAIYYYFPSVGTTTELYWGFNLDVPASPSITVYHDVDEADGIYVSLGVGHSIEATEKIPVGIDLSAAIGWGDKKYNEYYWGTDKAELNDLVLSVGLPFEVAGVSVTPSVSYVALLGGDVKDSDAYDKDNSILVVGVSLSKEF</sequence>
<organism evidence="2 3">
    <name type="scientific">Anaerobaca lacustris</name>
    <dbReference type="NCBI Taxonomy" id="3044600"/>
    <lineage>
        <taxon>Bacteria</taxon>
        <taxon>Pseudomonadati</taxon>
        <taxon>Planctomycetota</taxon>
        <taxon>Phycisphaerae</taxon>
        <taxon>Sedimentisphaerales</taxon>
        <taxon>Anaerobacaceae</taxon>
        <taxon>Anaerobaca</taxon>
    </lineage>
</organism>
<evidence type="ECO:0000313" key="2">
    <source>
        <dbReference type="EMBL" id="MDI6451006.1"/>
    </source>
</evidence>